<dbReference type="Proteomes" id="UP001501729">
    <property type="component" value="Unassembled WGS sequence"/>
</dbReference>
<reference evidence="1 2" key="1">
    <citation type="journal article" date="2019" name="Int. J. Syst. Evol. Microbiol.">
        <title>The Global Catalogue of Microorganisms (GCM) 10K type strain sequencing project: providing services to taxonomists for standard genome sequencing and annotation.</title>
        <authorList>
            <consortium name="The Broad Institute Genomics Platform"/>
            <consortium name="The Broad Institute Genome Sequencing Center for Infectious Disease"/>
            <person name="Wu L."/>
            <person name="Ma J."/>
        </authorList>
    </citation>
    <scope>NUCLEOTIDE SEQUENCE [LARGE SCALE GENOMIC DNA]</scope>
    <source>
        <strain evidence="1 2">JCM 17504</strain>
    </source>
</reference>
<comment type="caution">
    <text evidence="1">The sequence shown here is derived from an EMBL/GenBank/DDBJ whole genome shotgun (WGS) entry which is preliminary data.</text>
</comment>
<keyword evidence="2" id="KW-1185">Reference proteome</keyword>
<sequence length="153" mass="17954">MGGLYVAGSPLHGGTSQPSFIDNEDMAAMDWVKKETATDAEFIVMGDAAEWFPYFADRTILVSPWGVEWDSSKKYKHQLREYRQVSRCHIEMCLSRQFHQNNIRPDYVYVPKGTYTVRGFQTQQRPQMRRSLIRSEEYQLAYENQDVIIFKKN</sequence>
<proteinExistence type="predicted"/>
<dbReference type="AlphaFoldDB" id="A0AAV3URU2"/>
<evidence type="ECO:0000313" key="2">
    <source>
        <dbReference type="Proteomes" id="UP001501729"/>
    </source>
</evidence>
<accession>A0AAV3URU2</accession>
<name>A0AAV3URU2_9EURY</name>
<dbReference type="EMBL" id="BAABKX010000030">
    <property type="protein sequence ID" value="GAA5065213.1"/>
    <property type="molecule type" value="Genomic_DNA"/>
</dbReference>
<organism evidence="1 2">
    <name type="scientific">Haladaptatus pallidirubidus</name>
    <dbReference type="NCBI Taxonomy" id="1008152"/>
    <lineage>
        <taxon>Archaea</taxon>
        <taxon>Methanobacteriati</taxon>
        <taxon>Methanobacteriota</taxon>
        <taxon>Stenosarchaea group</taxon>
        <taxon>Halobacteria</taxon>
        <taxon>Halobacteriales</taxon>
        <taxon>Haladaptataceae</taxon>
        <taxon>Haladaptatus</taxon>
    </lineage>
</organism>
<evidence type="ECO:0000313" key="1">
    <source>
        <dbReference type="EMBL" id="GAA5065213.1"/>
    </source>
</evidence>
<gene>
    <name evidence="1" type="ORF">GCM10025751_55830</name>
</gene>
<protein>
    <submittedName>
        <fullName evidence="1">Uncharacterized protein</fullName>
    </submittedName>
</protein>